<dbReference type="AlphaFoldDB" id="A0A6M6BC52"/>
<sequence>MKDFKIILILGLLLTFNIAFGQQPDNEQVAIGRKVIILISEGKTQEVWQLFDKKNVPNFSEEQLSTGLGQISAILSTATSYDLSMSRVKIIDSKKINFYRFKGLSKSSDTNADVYVDVLFFENSNLVAGVSPKRLVSVQNIPLNSSKAFTTAGQETPVEDVSTILIDNITYKVRGINIVHIEKDKGLLAIQVETKMPENGNAEEKEFKQAAVKFAKYVVENHYVEKAKSKAKEINKSY</sequence>
<name>A0A6M6BC52_9BACT</name>
<gene>
    <name evidence="1" type="ORF">HMJ29_00625</name>
</gene>
<organism evidence="1 2">
    <name type="scientific">Hymenobacter taeanensis</name>
    <dbReference type="NCBI Taxonomy" id="2735321"/>
    <lineage>
        <taxon>Bacteria</taxon>
        <taxon>Pseudomonadati</taxon>
        <taxon>Bacteroidota</taxon>
        <taxon>Cytophagia</taxon>
        <taxon>Cytophagales</taxon>
        <taxon>Hymenobacteraceae</taxon>
        <taxon>Hymenobacter</taxon>
    </lineage>
</organism>
<protein>
    <submittedName>
        <fullName evidence="1">Uncharacterized protein</fullName>
    </submittedName>
</protein>
<evidence type="ECO:0000313" key="1">
    <source>
        <dbReference type="EMBL" id="QJX45520.1"/>
    </source>
</evidence>
<dbReference type="EMBL" id="CP053538">
    <property type="protein sequence ID" value="QJX45520.1"/>
    <property type="molecule type" value="Genomic_DNA"/>
</dbReference>
<keyword evidence="2" id="KW-1185">Reference proteome</keyword>
<dbReference type="Proteomes" id="UP000501623">
    <property type="component" value="Chromosome"/>
</dbReference>
<proteinExistence type="predicted"/>
<evidence type="ECO:0000313" key="2">
    <source>
        <dbReference type="Proteomes" id="UP000501623"/>
    </source>
</evidence>
<dbReference type="KEGG" id="hts:HMJ29_00625"/>
<dbReference type="RefSeq" id="WP_171589668.1">
    <property type="nucleotide sequence ID" value="NZ_CP053538.1"/>
</dbReference>
<reference evidence="1 2" key="1">
    <citation type="submission" date="2020-05" db="EMBL/GenBank/DDBJ databases">
        <title>Complete genome sequence of Hymenobacter sp. TS19 in Coasted Sand Dune.</title>
        <authorList>
            <person name="Lee J.-H."/>
            <person name="Jung J.-H."/>
            <person name="Jeong S."/>
            <person name="Zhao L."/>
            <person name="Kim M.-K."/>
            <person name="Seo H.-S."/>
            <person name="Lim S."/>
        </authorList>
    </citation>
    <scope>NUCLEOTIDE SEQUENCE [LARGE SCALE GENOMIC DNA]</scope>
    <source>
        <strain evidence="1 2">TS19</strain>
    </source>
</reference>
<accession>A0A6M6BC52</accession>